<sequence length="103" mass="12096">MTEIETNVLKVAISVVFAMLLWWTTWTWLRVLFHDVDDAVAYVTKKLDLRPGWNEAKVEVWQCRPLTEHQIKDLAEERGFRYLEDGKGGSSRSLAFERVKRDV</sequence>
<evidence type="ECO:0000313" key="3">
    <source>
        <dbReference type="Proteomes" id="UP000292003"/>
    </source>
</evidence>
<evidence type="ECO:0000256" key="1">
    <source>
        <dbReference type="SAM" id="Phobius"/>
    </source>
</evidence>
<organism evidence="2 3">
    <name type="scientific">Amycolatopsis suaedae</name>
    <dbReference type="NCBI Taxonomy" id="2510978"/>
    <lineage>
        <taxon>Bacteria</taxon>
        <taxon>Bacillati</taxon>
        <taxon>Actinomycetota</taxon>
        <taxon>Actinomycetes</taxon>
        <taxon>Pseudonocardiales</taxon>
        <taxon>Pseudonocardiaceae</taxon>
        <taxon>Amycolatopsis</taxon>
    </lineage>
</organism>
<keyword evidence="1" id="KW-1133">Transmembrane helix</keyword>
<protein>
    <submittedName>
        <fullName evidence="2">Uncharacterized protein</fullName>
    </submittedName>
</protein>
<evidence type="ECO:0000313" key="2">
    <source>
        <dbReference type="EMBL" id="RZQ62749.1"/>
    </source>
</evidence>
<dbReference type="AlphaFoldDB" id="A0A4Q7J6I4"/>
<dbReference type="EMBL" id="SFCC01000008">
    <property type="protein sequence ID" value="RZQ62749.1"/>
    <property type="molecule type" value="Genomic_DNA"/>
</dbReference>
<dbReference type="Proteomes" id="UP000292003">
    <property type="component" value="Unassembled WGS sequence"/>
</dbReference>
<keyword evidence="1" id="KW-0472">Membrane</keyword>
<name>A0A4Q7J6I4_9PSEU</name>
<accession>A0A4Q7J6I4</accession>
<dbReference type="OrthoDB" id="3556670at2"/>
<keyword evidence="1" id="KW-0812">Transmembrane</keyword>
<feature type="transmembrane region" description="Helical" evidence="1">
    <location>
        <begin position="7"/>
        <end position="29"/>
    </location>
</feature>
<comment type="caution">
    <text evidence="2">The sequence shown here is derived from an EMBL/GenBank/DDBJ whole genome shotgun (WGS) entry which is preliminary data.</text>
</comment>
<proteinExistence type="predicted"/>
<reference evidence="2 3" key="1">
    <citation type="submission" date="2019-02" db="EMBL/GenBank/DDBJ databases">
        <title>Draft genome sequence of Amycolatopsis sp. 8-3EHSu isolated from roots of Suaeda maritima.</title>
        <authorList>
            <person name="Duangmal K."/>
            <person name="Chantavorakit T."/>
        </authorList>
    </citation>
    <scope>NUCLEOTIDE SEQUENCE [LARGE SCALE GENOMIC DNA]</scope>
    <source>
        <strain evidence="2 3">8-3EHSu</strain>
    </source>
</reference>
<keyword evidence="3" id="KW-1185">Reference proteome</keyword>
<gene>
    <name evidence="2" type="ORF">EWH70_17510</name>
</gene>
<dbReference type="RefSeq" id="WP_130476487.1">
    <property type="nucleotide sequence ID" value="NZ_SFCC01000008.1"/>
</dbReference>